<gene>
    <name evidence="1" type="ORF">PILCRDRAFT_826123</name>
</gene>
<evidence type="ECO:0000313" key="1">
    <source>
        <dbReference type="EMBL" id="KIM76733.1"/>
    </source>
</evidence>
<name>A0A0C3AS39_PILCF</name>
<reference evidence="1 2" key="1">
    <citation type="submission" date="2014-04" db="EMBL/GenBank/DDBJ databases">
        <authorList>
            <consortium name="DOE Joint Genome Institute"/>
            <person name="Kuo A."/>
            <person name="Tarkka M."/>
            <person name="Buscot F."/>
            <person name="Kohler A."/>
            <person name="Nagy L.G."/>
            <person name="Floudas D."/>
            <person name="Copeland A."/>
            <person name="Barry K.W."/>
            <person name="Cichocki N."/>
            <person name="Veneault-Fourrey C."/>
            <person name="LaButti K."/>
            <person name="Lindquist E.A."/>
            <person name="Lipzen A."/>
            <person name="Lundell T."/>
            <person name="Morin E."/>
            <person name="Murat C."/>
            <person name="Sun H."/>
            <person name="Tunlid A."/>
            <person name="Henrissat B."/>
            <person name="Grigoriev I.V."/>
            <person name="Hibbett D.S."/>
            <person name="Martin F."/>
            <person name="Nordberg H.P."/>
            <person name="Cantor M.N."/>
            <person name="Hua S.X."/>
        </authorList>
    </citation>
    <scope>NUCLEOTIDE SEQUENCE [LARGE SCALE GENOMIC DNA]</scope>
    <source>
        <strain evidence="1 2">F 1598</strain>
    </source>
</reference>
<organism evidence="1 2">
    <name type="scientific">Piloderma croceum (strain F 1598)</name>
    <dbReference type="NCBI Taxonomy" id="765440"/>
    <lineage>
        <taxon>Eukaryota</taxon>
        <taxon>Fungi</taxon>
        <taxon>Dikarya</taxon>
        <taxon>Basidiomycota</taxon>
        <taxon>Agaricomycotina</taxon>
        <taxon>Agaricomycetes</taxon>
        <taxon>Agaricomycetidae</taxon>
        <taxon>Atheliales</taxon>
        <taxon>Atheliaceae</taxon>
        <taxon>Piloderma</taxon>
    </lineage>
</organism>
<keyword evidence="2" id="KW-1185">Reference proteome</keyword>
<accession>A0A0C3AS39</accession>
<dbReference type="EMBL" id="KN833032">
    <property type="protein sequence ID" value="KIM76733.1"/>
    <property type="molecule type" value="Genomic_DNA"/>
</dbReference>
<evidence type="ECO:0000313" key="2">
    <source>
        <dbReference type="Proteomes" id="UP000054166"/>
    </source>
</evidence>
<sequence length="73" mass="8086">MATQKYTPIVGVPQWNAQMLEKSDMHRGPDPKAWSHVENVSISSLRGAEDTVLCPSISSRYSWPRTNAEDGGI</sequence>
<protein>
    <submittedName>
        <fullName evidence="1">Uncharacterized protein</fullName>
    </submittedName>
</protein>
<proteinExistence type="predicted"/>
<dbReference type="Proteomes" id="UP000054166">
    <property type="component" value="Unassembled WGS sequence"/>
</dbReference>
<dbReference type="HOGENOM" id="CLU_2705729_0_0_1"/>
<dbReference type="AlphaFoldDB" id="A0A0C3AS39"/>
<reference evidence="2" key="2">
    <citation type="submission" date="2015-01" db="EMBL/GenBank/DDBJ databases">
        <title>Evolutionary Origins and Diversification of the Mycorrhizal Mutualists.</title>
        <authorList>
            <consortium name="DOE Joint Genome Institute"/>
            <consortium name="Mycorrhizal Genomics Consortium"/>
            <person name="Kohler A."/>
            <person name="Kuo A."/>
            <person name="Nagy L.G."/>
            <person name="Floudas D."/>
            <person name="Copeland A."/>
            <person name="Barry K.W."/>
            <person name="Cichocki N."/>
            <person name="Veneault-Fourrey C."/>
            <person name="LaButti K."/>
            <person name="Lindquist E.A."/>
            <person name="Lipzen A."/>
            <person name="Lundell T."/>
            <person name="Morin E."/>
            <person name="Murat C."/>
            <person name="Riley R."/>
            <person name="Ohm R."/>
            <person name="Sun H."/>
            <person name="Tunlid A."/>
            <person name="Henrissat B."/>
            <person name="Grigoriev I.V."/>
            <person name="Hibbett D.S."/>
            <person name="Martin F."/>
        </authorList>
    </citation>
    <scope>NUCLEOTIDE SEQUENCE [LARGE SCALE GENOMIC DNA]</scope>
    <source>
        <strain evidence="2">F 1598</strain>
    </source>
</reference>
<dbReference type="InParanoid" id="A0A0C3AS39"/>